<feature type="region of interest" description="Disordered" evidence="1">
    <location>
        <begin position="117"/>
        <end position="158"/>
    </location>
</feature>
<accession>A0A9P3LD69</accession>
<sequence>MHCTKLRRDDFNLTAAWPSRDTKEAPRAVHRHRAARPHARRRGLHVSEGTMAEDQRGFGSIAHADPADDAQQRPLISSGWRSTYALSRPRRISCGSPWTQRCRARCEGLAQHRPLPRERLGRARGHVRREASPSVFRRPPVPRQPVSQAAGSDPGWQN</sequence>
<reference evidence="2 3" key="1">
    <citation type="submission" date="2021-08" db="EMBL/GenBank/DDBJ databases">
        <title>Draft Genome Sequence of Phanerochaete sordida strain YK-624.</title>
        <authorList>
            <person name="Mori T."/>
            <person name="Dohra H."/>
            <person name="Suzuki T."/>
            <person name="Kawagishi H."/>
            <person name="Hirai H."/>
        </authorList>
    </citation>
    <scope>NUCLEOTIDE SEQUENCE [LARGE SCALE GENOMIC DNA]</scope>
    <source>
        <strain evidence="2 3">YK-624</strain>
    </source>
</reference>
<feature type="compositionally biased region" description="Low complexity" evidence="1">
    <location>
        <begin position="132"/>
        <end position="150"/>
    </location>
</feature>
<gene>
    <name evidence="2" type="ORF">PsYK624_073750</name>
</gene>
<feature type="compositionally biased region" description="Basic residues" evidence="1">
    <location>
        <begin position="28"/>
        <end position="41"/>
    </location>
</feature>
<dbReference type="AlphaFoldDB" id="A0A9P3LD69"/>
<keyword evidence="3" id="KW-1185">Reference proteome</keyword>
<feature type="region of interest" description="Disordered" evidence="1">
    <location>
        <begin position="22"/>
        <end position="41"/>
    </location>
</feature>
<name>A0A9P3LD69_9APHY</name>
<comment type="caution">
    <text evidence="2">The sequence shown here is derived from an EMBL/GenBank/DDBJ whole genome shotgun (WGS) entry which is preliminary data.</text>
</comment>
<evidence type="ECO:0000313" key="3">
    <source>
        <dbReference type="Proteomes" id="UP000703269"/>
    </source>
</evidence>
<evidence type="ECO:0000313" key="2">
    <source>
        <dbReference type="EMBL" id="GJE91226.1"/>
    </source>
</evidence>
<dbReference type="EMBL" id="BPQB01000020">
    <property type="protein sequence ID" value="GJE91226.1"/>
    <property type="molecule type" value="Genomic_DNA"/>
</dbReference>
<evidence type="ECO:0000256" key="1">
    <source>
        <dbReference type="SAM" id="MobiDB-lite"/>
    </source>
</evidence>
<organism evidence="2 3">
    <name type="scientific">Phanerochaete sordida</name>
    <dbReference type="NCBI Taxonomy" id="48140"/>
    <lineage>
        <taxon>Eukaryota</taxon>
        <taxon>Fungi</taxon>
        <taxon>Dikarya</taxon>
        <taxon>Basidiomycota</taxon>
        <taxon>Agaricomycotina</taxon>
        <taxon>Agaricomycetes</taxon>
        <taxon>Polyporales</taxon>
        <taxon>Phanerochaetaceae</taxon>
        <taxon>Phanerochaete</taxon>
    </lineage>
</organism>
<dbReference type="Proteomes" id="UP000703269">
    <property type="component" value="Unassembled WGS sequence"/>
</dbReference>
<protein>
    <submittedName>
        <fullName evidence="2">Uncharacterized protein</fullName>
    </submittedName>
</protein>
<proteinExistence type="predicted"/>